<dbReference type="STRING" id="765911.Thivi_4424"/>
<dbReference type="KEGG" id="tvi:Thivi_4424"/>
<name>I3YGV9_THIV6</name>
<dbReference type="RefSeq" id="WP_014780603.1">
    <property type="nucleotide sequence ID" value="NC_018012.1"/>
</dbReference>
<dbReference type="EMBL" id="CP003154">
    <property type="protein sequence ID" value="AFL76227.1"/>
    <property type="molecule type" value="Genomic_DNA"/>
</dbReference>
<evidence type="ECO:0000313" key="1">
    <source>
        <dbReference type="EMBL" id="AFL76227.1"/>
    </source>
</evidence>
<dbReference type="AlphaFoldDB" id="I3YGV9"/>
<dbReference type="HOGENOM" id="CLU_213984_0_0_6"/>
<protein>
    <submittedName>
        <fullName evidence="1">Uncharacterized protein</fullName>
    </submittedName>
</protein>
<organism evidence="1 2">
    <name type="scientific">Thiocystis violascens (strain ATCC 17096 / DSM 198 / 6111)</name>
    <name type="common">Chromatium violascens</name>
    <dbReference type="NCBI Taxonomy" id="765911"/>
    <lineage>
        <taxon>Bacteria</taxon>
        <taxon>Pseudomonadati</taxon>
        <taxon>Pseudomonadota</taxon>
        <taxon>Gammaproteobacteria</taxon>
        <taxon>Chromatiales</taxon>
        <taxon>Chromatiaceae</taxon>
        <taxon>Thiocystis</taxon>
    </lineage>
</organism>
<sequence>MTDRDPCHACPHLVTRPPLAPWCARNAHYGQVGCVRPARRVAPAPAVRRGRHD</sequence>
<proteinExistence type="predicted"/>
<gene>
    <name evidence="1" type="ordered locus">Thivi_4424</name>
</gene>
<evidence type="ECO:0000313" key="2">
    <source>
        <dbReference type="Proteomes" id="UP000006062"/>
    </source>
</evidence>
<accession>I3YGV9</accession>
<reference evidence="1 2" key="1">
    <citation type="submission" date="2012-06" db="EMBL/GenBank/DDBJ databases">
        <title>Complete sequence of Thiocystis violascens DSM 198.</title>
        <authorList>
            <consortium name="US DOE Joint Genome Institute"/>
            <person name="Lucas S."/>
            <person name="Han J."/>
            <person name="Lapidus A."/>
            <person name="Cheng J.-F."/>
            <person name="Goodwin L."/>
            <person name="Pitluck S."/>
            <person name="Peters L."/>
            <person name="Ovchinnikova G."/>
            <person name="Teshima H."/>
            <person name="Detter J.C."/>
            <person name="Han C."/>
            <person name="Tapia R."/>
            <person name="Land M."/>
            <person name="Hauser L."/>
            <person name="Kyrpides N."/>
            <person name="Ivanova N."/>
            <person name="Pagani I."/>
            <person name="Vogl K."/>
            <person name="Liu Z."/>
            <person name="Frigaard N.-U."/>
            <person name="Bryant D."/>
            <person name="Woyke T."/>
        </authorList>
    </citation>
    <scope>NUCLEOTIDE SEQUENCE [LARGE SCALE GENOMIC DNA]</scope>
    <source>
        <strain evidence="2">ATCC 17096 / DSM 198 / 6111</strain>
    </source>
</reference>
<dbReference type="Proteomes" id="UP000006062">
    <property type="component" value="Chromosome"/>
</dbReference>
<keyword evidence="2" id="KW-1185">Reference proteome</keyword>